<sequence>MTSNTASSSTMPPHPTYSIFTHSVGYHTASHSLLTKLDAIASAGIQGVEIFTDDLWAFAQSSTFTAILSATASVASSASGELLTPPDSPLSRPAQLRKPSASEEKDCYSAYGKCTYDEAQRELAAAAYVAKYCEARALAVVCLQPLRDVEGWVRDEDRSSAMERVRSRFAVMQALNTELLLICSSNTPAPLTTGDTAAIVRDFRHISAMASEFSAATGHSVKVGYEALSWGAHVDVWSHAWRVVRDTARDNVGLILDSFNTLAREFADPCSPSGIQEPADRTMASLTASIARIADVPGDKIFLLQIGDACRMPKPLLPSPREDEPRPARMIWSRSSRLFPCEVERGAFMPVAQFVRAVVKAGYSGAWSIEVFNDSLDDADGAVPAEHAVRARAGLDRLVEAVYA</sequence>
<feature type="domain" description="Xylose isomerase-like TIM barrel" evidence="2">
    <location>
        <begin position="126"/>
        <end position="384"/>
    </location>
</feature>
<dbReference type="PANTHER" id="PTHR12110:SF21">
    <property type="entry name" value="XYLOSE ISOMERASE-LIKE TIM BARREL DOMAIN-CONTAINING PROTEIN"/>
    <property type="match status" value="1"/>
</dbReference>
<dbReference type="Pfam" id="PF01261">
    <property type="entry name" value="AP_endonuc_2"/>
    <property type="match status" value="1"/>
</dbReference>
<dbReference type="InterPro" id="IPR050312">
    <property type="entry name" value="IolE/XylAMocC-like"/>
</dbReference>
<dbReference type="Proteomes" id="UP000239563">
    <property type="component" value="Chromosome XIX"/>
</dbReference>
<dbReference type="InterPro" id="IPR013022">
    <property type="entry name" value="Xyl_isomerase-like_TIM-brl"/>
</dbReference>
<organism evidence="3 4">
    <name type="scientific">Sporisorium reilianum f. sp. reilianum</name>
    <dbReference type="NCBI Taxonomy" id="72559"/>
    <lineage>
        <taxon>Eukaryota</taxon>
        <taxon>Fungi</taxon>
        <taxon>Dikarya</taxon>
        <taxon>Basidiomycota</taxon>
        <taxon>Ustilaginomycotina</taxon>
        <taxon>Ustilaginomycetes</taxon>
        <taxon>Ustilaginales</taxon>
        <taxon>Ustilaginaceae</taxon>
        <taxon>Sporisorium</taxon>
    </lineage>
</organism>
<dbReference type="Gene3D" id="3.20.20.150">
    <property type="entry name" value="Divalent-metal-dependent TIM barrel enzymes"/>
    <property type="match status" value="1"/>
</dbReference>
<reference evidence="3 4" key="1">
    <citation type="submission" date="2017-02" db="EMBL/GenBank/DDBJ databases">
        <authorList>
            <person name="Peterson S.W."/>
        </authorList>
    </citation>
    <scope>NUCLEOTIDE SEQUENCE [LARGE SCALE GENOMIC DNA]</scope>
    <source>
        <strain evidence="3 4">SRS1_H2-8</strain>
    </source>
</reference>
<name>A0A2N8UM48_9BASI</name>
<feature type="region of interest" description="Disordered" evidence="1">
    <location>
        <begin position="80"/>
        <end position="101"/>
    </location>
</feature>
<dbReference type="AlphaFoldDB" id="A0A2N8UM48"/>
<evidence type="ECO:0000313" key="3">
    <source>
        <dbReference type="EMBL" id="SJX65849.1"/>
    </source>
</evidence>
<dbReference type="InterPro" id="IPR036237">
    <property type="entry name" value="Xyl_isomerase-like_sf"/>
</dbReference>
<dbReference type="SUPFAM" id="SSF51658">
    <property type="entry name" value="Xylose isomerase-like"/>
    <property type="match status" value="1"/>
</dbReference>
<evidence type="ECO:0000313" key="4">
    <source>
        <dbReference type="Proteomes" id="UP000239563"/>
    </source>
</evidence>
<proteinExistence type="predicted"/>
<evidence type="ECO:0000256" key="1">
    <source>
        <dbReference type="SAM" id="MobiDB-lite"/>
    </source>
</evidence>
<dbReference type="PANTHER" id="PTHR12110">
    <property type="entry name" value="HYDROXYPYRUVATE ISOMERASE"/>
    <property type="match status" value="1"/>
</dbReference>
<gene>
    <name evidence="3" type="ORF">SRS1_16402</name>
</gene>
<evidence type="ECO:0000259" key="2">
    <source>
        <dbReference type="Pfam" id="PF01261"/>
    </source>
</evidence>
<protein>
    <submittedName>
        <fullName evidence="3">Related to 3-dehydroshikimate dehydratase</fullName>
    </submittedName>
</protein>
<accession>A0A2N8UM48</accession>
<dbReference type="EMBL" id="LT795072">
    <property type="protein sequence ID" value="SJX65849.1"/>
    <property type="molecule type" value="Genomic_DNA"/>
</dbReference>